<evidence type="ECO:0000313" key="2">
    <source>
        <dbReference type="EMBL" id="KAK1930217.1"/>
    </source>
</evidence>
<organism evidence="2 3">
    <name type="scientific">Phytophthora citrophthora</name>
    <dbReference type="NCBI Taxonomy" id="4793"/>
    <lineage>
        <taxon>Eukaryota</taxon>
        <taxon>Sar</taxon>
        <taxon>Stramenopiles</taxon>
        <taxon>Oomycota</taxon>
        <taxon>Peronosporomycetes</taxon>
        <taxon>Peronosporales</taxon>
        <taxon>Peronosporaceae</taxon>
        <taxon>Phytophthora</taxon>
    </lineage>
</organism>
<evidence type="ECO:0000313" key="3">
    <source>
        <dbReference type="Proteomes" id="UP001259832"/>
    </source>
</evidence>
<evidence type="ECO:0000256" key="1">
    <source>
        <dbReference type="SAM" id="MobiDB-lite"/>
    </source>
</evidence>
<comment type="caution">
    <text evidence="2">The sequence shown here is derived from an EMBL/GenBank/DDBJ whole genome shotgun (WGS) entry which is preliminary data.</text>
</comment>
<reference evidence="2" key="1">
    <citation type="submission" date="2023-08" db="EMBL/GenBank/DDBJ databases">
        <title>Reference Genome Resource for the Citrus Pathogen Phytophthora citrophthora.</title>
        <authorList>
            <person name="Moller H."/>
            <person name="Coetzee B."/>
            <person name="Rose L.J."/>
            <person name="Van Niekerk J.M."/>
        </authorList>
    </citation>
    <scope>NUCLEOTIDE SEQUENCE</scope>
    <source>
        <strain evidence="2">STE-U-9442</strain>
    </source>
</reference>
<dbReference type="EMBL" id="JASMQC010000041">
    <property type="protein sequence ID" value="KAK1930217.1"/>
    <property type="molecule type" value="Genomic_DNA"/>
</dbReference>
<sequence length="145" mass="15327">MDSPAASDDGSSHVSKRQTASPTRDPRRSPSEDGEVELDYEESVAGDAYGSPALESTPPPRTLELGSPCDSRRHASPRQLRQPNPFPSGPSGFVLDALRNAPPLPARDEPRGGVEDAVINPLDEAQEASMSGATMSSSLETLSSR</sequence>
<feature type="compositionally biased region" description="Polar residues" evidence="1">
    <location>
        <begin position="128"/>
        <end position="145"/>
    </location>
</feature>
<dbReference type="AlphaFoldDB" id="A0AAD9LC81"/>
<feature type="region of interest" description="Disordered" evidence="1">
    <location>
        <begin position="1"/>
        <end position="145"/>
    </location>
</feature>
<name>A0AAD9LC81_9STRA</name>
<protein>
    <submittedName>
        <fullName evidence="2">Uncharacterized protein</fullName>
    </submittedName>
</protein>
<keyword evidence="3" id="KW-1185">Reference proteome</keyword>
<proteinExistence type="predicted"/>
<dbReference type="Proteomes" id="UP001259832">
    <property type="component" value="Unassembled WGS sequence"/>
</dbReference>
<feature type="compositionally biased region" description="Acidic residues" evidence="1">
    <location>
        <begin position="32"/>
        <end position="44"/>
    </location>
</feature>
<gene>
    <name evidence="2" type="ORF">P3T76_014450</name>
</gene>
<accession>A0AAD9LC81</accession>